<name>A0A822AXK1_9BILA</name>
<accession>A0A822AXK1</accession>
<feature type="non-terminal residue" evidence="2">
    <location>
        <position position="1"/>
    </location>
</feature>
<dbReference type="Pfam" id="PF08839">
    <property type="entry name" value="CDT1"/>
    <property type="match status" value="1"/>
</dbReference>
<dbReference type="SUPFAM" id="SSF46785">
    <property type="entry name" value="Winged helix' DNA-binding domain"/>
    <property type="match status" value="1"/>
</dbReference>
<dbReference type="AlphaFoldDB" id="A0A822AXK1"/>
<protein>
    <recommendedName>
        <fullName evidence="1">CDT1 Geminin-binding domain-containing protein</fullName>
    </recommendedName>
</protein>
<reference evidence="2" key="1">
    <citation type="submission" date="2021-02" db="EMBL/GenBank/DDBJ databases">
        <authorList>
            <person name="Nowell W R."/>
        </authorList>
    </citation>
    <scope>NUCLEOTIDE SEQUENCE</scope>
</reference>
<sequence>LETLGRIKTVYPTMYGFQQEKIQLPTLSPVKLNYELTITPTDFRIQSNIQITPSIIIERIDCFRRSLLNLVKKHHQDE</sequence>
<evidence type="ECO:0000313" key="2">
    <source>
        <dbReference type="EMBL" id="CAF5014657.1"/>
    </source>
</evidence>
<proteinExistence type="predicted"/>
<comment type="caution">
    <text evidence="2">The sequence shown here is derived from an EMBL/GenBank/DDBJ whole genome shotgun (WGS) entry which is preliminary data.</text>
</comment>
<dbReference type="InterPro" id="IPR014939">
    <property type="entry name" value="CDT1_Gemini-bd-like"/>
</dbReference>
<gene>
    <name evidence="2" type="ORF">QYT958_LOCUS39404</name>
</gene>
<organism evidence="2 3">
    <name type="scientific">Rotaria socialis</name>
    <dbReference type="NCBI Taxonomy" id="392032"/>
    <lineage>
        <taxon>Eukaryota</taxon>
        <taxon>Metazoa</taxon>
        <taxon>Spiralia</taxon>
        <taxon>Gnathifera</taxon>
        <taxon>Rotifera</taxon>
        <taxon>Eurotatoria</taxon>
        <taxon>Bdelloidea</taxon>
        <taxon>Philodinida</taxon>
        <taxon>Philodinidae</taxon>
        <taxon>Rotaria</taxon>
    </lineage>
</organism>
<evidence type="ECO:0000259" key="1">
    <source>
        <dbReference type="Pfam" id="PF08839"/>
    </source>
</evidence>
<dbReference type="EMBL" id="CAJOBR010036706">
    <property type="protein sequence ID" value="CAF5014657.1"/>
    <property type="molecule type" value="Genomic_DNA"/>
</dbReference>
<feature type="domain" description="CDT1 Geminin-binding" evidence="1">
    <location>
        <begin position="2"/>
        <end position="76"/>
    </location>
</feature>
<dbReference type="Proteomes" id="UP000663848">
    <property type="component" value="Unassembled WGS sequence"/>
</dbReference>
<evidence type="ECO:0000313" key="3">
    <source>
        <dbReference type="Proteomes" id="UP000663848"/>
    </source>
</evidence>
<dbReference type="InterPro" id="IPR036390">
    <property type="entry name" value="WH_DNA-bd_sf"/>
</dbReference>